<organism evidence="1 2">
    <name type="scientific">Purpureocillium lilacinum</name>
    <name type="common">Paecilomyces lilacinus</name>
    <dbReference type="NCBI Taxonomy" id="33203"/>
    <lineage>
        <taxon>Eukaryota</taxon>
        <taxon>Fungi</taxon>
        <taxon>Dikarya</taxon>
        <taxon>Ascomycota</taxon>
        <taxon>Pezizomycotina</taxon>
        <taxon>Sordariomycetes</taxon>
        <taxon>Hypocreomycetidae</taxon>
        <taxon>Hypocreales</taxon>
        <taxon>Ophiocordycipitaceae</taxon>
        <taxon>Purpureocillium</taxon>
    </lineage>
</organism>
<dbReference type="Proteomes" id="UP001638806">
    <property type="component" value="Unassembled WGS sequence"/>
</dbReference>
<proteinExistence type="predicted"/>
<sequence length="149" mass="16240">MRNWPFYTVHRVEDILPKAIAITLRTAIIAASFLALGTAANPIAELSDLEPRNATDEVFDKRVGGAGCRIINADVNCRSGPGTQYRVIATAKKGVLYFFTCVKSGECINIGGSVNCGWDRLSFRDFESPCFVNGHYTDNQCTVANLGKC</sequence>
<gene>
    <name evidence="1" type="ORF">ACCO45_000433</name>
</gene>
<accession>A0ACC4E5L8</accession>
<reference evidence="1" key="1">
    <citation type="submission" date="2024-12" db="EMBL/GenBank/DDBJ databases">
        <title>Comparative genomics and development of molecular markers within Purpureocillium lilacinum and among Purpureocillium species.</title>
        <authorList>
            <person name="Yeh Z.-Y."/>
            <person name="Ni N.-T."/>
            <person name="Lo P.-H."/>
            <person name="Mushyakhwo K."/>
            <person name="Lin C.-F."/>
            <person name="Nai Y.-S."/>
        </authorList>
    </citation>
    <scope>NUCLEOTIDE SEQUENCE</scope>
    <source>
        <strain evidence="1">NCHU-NPUST-175</strain>
    </source>
</reference>
<keyword evidence="2" id="KW-1185">Reference proteome</keyword>
<evidence type="ECO:0000313" key="1">
    <source>
        <dbReference type="EMBL" id="KAL3963429.1"/>
    </source>
</evidence>
<dbReference type="EMBL" id="JBGNUJ010000002">
    <property type="protein sequence ID" value="KAL3963429.1"/>
    <property type="molecule type" value="Genomic_DNA"/>
</dbReference>
<name>A0ACC4E5L8_PURLI</name>
<evidence type="ECO:0000313" key="2">
    <source>
        <dbReference type="Proteomes" id="UP001638806"/>
    </source>
</evidence>
<protein>
    <submittedName>
        <fullName evidence="1">Uncharacterized protein</fullName>
    </submittedName>
</protein>
<comment type="caution">
    <text evidence="1">The sequence shown here is derived from an EMBL/GenBank/DDBJ whole genome shotgun (WGS) entry which is preliminary data.</text>
</comment>